<feature type="region of interest" description="Disordered" evidence="1">
    <location>
        <begin position="37"/>
        <end position="64"/>
    </location>
</feature>
<keyword evidence="2" id="KW-0732">Signal</keyword>
<evidence type="ECO:0000256" key="1">
    <source>
        <dbReference type="SAM" id="MobiDB-lite"/>
    </source>
</evidence>
<protein>
    <submittedName>
        <fullName evidence="3">Uncharacterized protein</fullName>
    </submittedName>
</protein>
<gene>
    <name evidence="3" type="ORF">H9L14_11530</name>
</gene>
<evidence type="ECO:0000313" key="3">
    <source>
        <dbReference type="EMBL" id="QNP45258.1"/>
    </source>
</evidence>
<evidence type="ECO:0000256" key="2">
    <source>
        <dbReference type="SAM" id="SignalP"/>
    </source>
</evidence>
<keyword evidence="4" id="KW-1185">Reference proteome</keyword>
<dbReference type="RefSeq" id="WP_187708214.1">
    <property type="nucleotide sequence ID" value="NZ_CP060782.1"/>
</dbReference>
<reference evidence="3 4" key="1">
    <citation type="submission" date="2020-08" db="EMBL/GenBank/DDBJ databases">
        <title>Genome sequence of Sphingomonas sediminicola KACC 15039T.</title>
        <authorList>
            <person name="Hyun D.-W."/>
            <person name="Bae J.-W."/>
        </authorList>
    </citation>
    <scope>NUCLEOTIDE SEQUENCE [LARGE SCALE GENOMIC DNA]</scope>
    <source>
        <strain evidence="3 4">KACC 15039</strain>
    </source>
</reference>
<organism evidence="3 4">
    <name type="scientific">Sphingomonas sediminicola</name>
    <dbReference type="NCBI Taxonomy" id="386874"/>
    <lineage>
        <taxon>Bacteria</taxon>
        <taxon>Pseudomonadati</taxon>
        <taxon>Pseudomonadota</taxon>
        <taxon>Alphaproteobacteria</taxon>
        <taxon>Sphingomonadales</taxon>
        <taxon>Sphingomonadaceae</taxon>
        <taxon>Sphingomonas</taxon>
    </lineage>
</organism>
<feature type="chain" id="PRO_5045540795" evidence="2">
    <location>
        <begin position="32"/>
        <end position="196"/>
    </location>
</feature>
<sequence length="196" mass="20768">MNHATPVQLRSRIVFRMLSGLPILLAMAAQAAEPAAASYGPAVPPKPKPAAKAPSEACKTTEPKDVKDDTSAIVVCAPRIEGYRIDPDVLAAQRHAKNRTRPKRPERLVDTSCQSVGPMGCRPMAGIDLLAAAVTAATMVEKAVTGQNVGKMFVTDPQPSEYELYQEAKRAREAKEAEAAAAARAKAEAAKAAQPK</sequence>
<accession>A0ABX6TC93</accession>
<proteinExistence type="predicted"/>
<dbReference type="EMBL" id="CP060782">
    <property type="protein sequence ID" value="QNP45258.1"/>
    <property type="molecule type" value="Genomic_DNA"/>
</dbReference>
<dbReference type="Proteomes" id="UP000516105">
    <property type="component" value="Chromosome"/>
</dbReference>
<name>A0ABX6TC93_9SPHN</name>
<evidence type="ECO:0000313" key="4">
    <source>
        <dbReference type="Proteomes" id="UP000516105"/>
    </source>
</evidence>
<feature type="signal peptide" evidence="2">
    <location>
        <begin position="1"/>
        <end position="31"/>
    </location>
</feature>